<evidence type="ECO:0000313" key="2">
    <source>
        <dbReference type="EMBL" id="MFC4348564.1"/>
    </source>
</evidence>
<feature type="domain" description="THIF-type NAD/FAD binding fold" evidence="1">
    <location>
        <begin position="11"/>
        <end position="248"/>
    </location>
</feature>
<gene>
    <name evidence="2" type="ORF">ACFO5Q_11990</name>
</gene>
<dbReference type="Proteomes" id="UP001595776">
    <property type="component" value="Unassembled WGS sequence"/>
</dbReference>
<dbReference type="SUPFAM" id="SSF69572">
    <property type="entry name" value="Activating enzymes of the ubiquitin-like proteins"/>
    <property type="match status" value="1"/>
</dbReference>
<dbReference type="InterPro" id="IPR000594">
    <property type="entry name" value="ThiF_NAD_FAD-bd"/>
</dbReference>
<dbReference type="InterPro" id="IPR045886">
    <property type="entry name" value="ThiF/MoeB/HesA"/>
</dbReference>
<evidence type="ECO:0000313" key="3">
    <source>
        <dbReference type="Proteomes" id="UP001595776"/>
    </source>
</evidence>
<organism evidence="2 3">
    <name type="scientific">Kordiimonas lipolytica</name>
    <dbReference type="NCBI Taxonomy" id="1662421"/>
    <lineage>
        <taxon>Bacteria</taxon>
        <taxon>Pseudomonadati</taxon>
        <taxon>Pseudomonadota</taxon>
        <taxon>Alphaproteobacteria</taxon>
        <taxon>Kordiimonadales</taxon>
        <taxon>Kordiimonadaceae</taxon>
        <taxon>Kordiimonas</taxon>
    </lineage>
</organism>
<proteinExistence type="predicted"/>
<reference evidence="3" key="1">
    <citation type="journal article" date="2019" name="Int. J. Syst. Evol. Microbiol.">
        <title>The Global Catalogue of Microorganisms (GCM) 10K type strain sequencing project: providing services to taxonomists for standard genome sequencing and annotation.</title>
        <authorList>
            <consortium name="The Broad Institute Genomics Platform"/>
            <consortium name="The Broad Institute Genome Sequencing Center for Infectious Disease"/>
            <person name="Wu L."/>
            <person name="Ma J."/>
        </authorList>
    </citation>
    <scope>NUCLEOTIDE SEQUENCE [LARGE SCALE GENOMIC DNA]</scope>
    <source>
        <strain evidence="3">CGMCC 1.15304</strain>
    </source>
</reference>
<evidence type="ECO:0000259" key="1">
    <source>
        <dbReference type="Pfam" id="PF00899"/>
    </source>
</evidence>
<dbReference type="InterPro" id="IPR035985">
    <property type="entry name" value="Ubiquitin-activating_enz"/>
</dbReference>
<keyword evidence="3" id="KW-1185">Reference proteome</keyword>
<dbReference type="NCBIfam" id="NF004281">
    <property type="entry name" value="PRK05690.1"/>
    <property type="match status" value="1"/>
</dbReference>
<dbReference type="PANTHER" id="PTHR10953:SF102">
    <property type="entry name" value="ADENYLYLTRANSFERASE AND SULFURTRANSFERASE MOCS3"/>
    <property type="match status" value="1"/>
</dbReference>
<dbReference type="RefSeq" id="WP_068148870.1">
    <property type="nucleotide sequence ID" value="NZ_JBHSCR010000013.1"/>
</dbReference>
<dbReference type="CDD" id="cd00757">
    <property type="entry name" value="ThiF_MoeB_HesA_family"/>
    <property type="match status" value="1"/>
</dbReference>
<dbReference type="Gene3D" id="3.40.50.720">
    <property type="entry name" value="NAD(P)-binding Rossmann-like Domain"/>
    <property type="match status" value="1"/>
</dbReference>
<dbReference type="PANTHER" id="PTHR10953">
    <property type="entry name" value="UBIQUITIN-ACTIVATING ENZYME E1"/>
    <property type="match status" value="1"/>
</dbReference>
<comment type="caution">
    <text evidence="2">The sequence shown here is derived from an EMBL/GenBank/DDBJ whole genome shotgun (WGS) entry which is preliminary data.</text>
</comment>
<accession>A0ABV8UBJ9</accession>
<sequence length="255" mass="26842">MDFTDDQLERYSRHIILKEVGGAGQVALLNAKVLVVGAGGLGSPLLLYLAAAGVGTIGIVDDDAVELSNLQRQVIHTTPDVGRSKVESAAEKIRVLNPDVTVNVHPERLTQANAISIMADYDIVADGTDNFGTRHLISDMCVAMETTLVSGALSSYTGQLATFKPHAGEGLPCYRCFLPHTPPPNSTGTCADHGILGAVAGMVGTMQALEVLKEITGVGESLAGKMLIMDARDMSMRKVNLPQDPNCKACAKGKS</sequence>
<name>A0ABV8UBJ9_9PROT</name>
<dbReference type="EMBL" id="JBHSCR010000013">
    <property type="protein sequence ID" value="MFC4348564.1"/>
    <property type="molecule type" value="Genomic_DNA"/>
</dbReference>
<protein>
    <submittedName>
        <fullName evidence="2">HesA/MoeB/ThiF family protein</fullName>
    </submittedName>
</protein>
<dbReference type="Pfam" id="PF00899">
    <property type="entry name" value="ThiF"/>
    <property type="match status" value="1"/>
</dbReference>